<reference evidence="1 2" key="1">
    <citation type="journal article" date="2019" name="Sci. Rep.">
        <title>Orb-weaving spider Araneus ventricosus genome elucidates the spidroin gene catalogue.</title>
        <authorList>
            <person name="Kono N."/>
            <person name="Nakamura H."/>
            <person name="Ohtoshi R."/>
            <person name="Moran D.A.P."/>
            <person name="Shinohara A."/>
            <person name="Yoshida Y."/>
            <person name="Fujiwara M."/>
            <person name="Mori M."/>
            <person name="Tomita M."/>
            <person name="Arakawa K."/>
        </authorList>
    </citation>
    <scope>NUCLEOTIDE SEQUENCE [LARGE SCALE GENOMIC DNA]</scope>
</reference>
<keyword evidence="2" id="KW-1185">Reference proteome</keyword>
<dbReference type="EMBL" id="BGPR01001396">
    <property type="protein sequence ID" value="GBM52830.1"/>
    <property type="molecule type" value="Genomic_DNA"/>
</dbReference>
<accession>A0A4Y2GGU8</accession>
<evidence type="ECO:0000313" key="2">
    <source>
        <dbReference type="Proteomes" id="UP000499080"/>
    </source>
</evidence>
<dbReference type="AlphaFoldDB" id="A0A4Y2GGU8"/>
<gene>
    <name evidence="1" type="ORF">AVEN_154164_1</name>
</gene>
<name>A0A4Y2GGU8_ARAVE</name>
<proteinExistence type="predicted"/>
<protein>
    <submittedName>
        <fullName evidence="1">Uncharacterized protein</fullName>
    </submittedName>
</protein>
<evidence type="ECO:0000313" key="1">
    <source>
        <dbReference type="EMBL" id="GBM52830.1"/>
    </source>
</evidence>
<dbReference type="Proteomes" id="UP000499080">
    <property type="component" value="Unassembled WGS sequence"/>
</dbReference>
<sequence>MLIHRDHKILLLQRDLSLHRISLQSEFTVYWKIFEIRSERMRTTLFLPVKTMRGNKMHMQIALPDGRGGLVIRSRPRNRRVAGSKLDSTEDPPFMEHTLHTQSYGPNALPLVRHGSLERGASSGVVLVI</sequence>
<organism evidence="1 2">
    <name type="scientific">Araneus ventricosus</name>
    <name type="common">Orbweaver spider</name>
    <name type="synonym">Epeira ventricosa</name>
    <dbReference type="NCBI Taxonomy" id="182803"/>
    <lineage>
        <taxon>Eukaryota</taxon>
        <taxon>Metazoa</taxon>
        <taxon>Ecdysozoa</taxon>
        <taxon>Arthropoda</taxon>
        <taxon>Chelicerata</taxon>
        <taxon>Arachnida</taxon>
        <taxon>Araneae</taxon>
        <taxon>Araneomorphae</taxon>
        <taxon>Entelegynae</taxon>
        <taxon>Araneoidea</taxon>
        <taxon>Araneidae</taxon>
        <taxon>Araneus</taxon>
    </lineage>
</organism>
<comment type="caution">
    <text evidence="1">The sequence shown here is derived from an EMBL/GenBank/DDBJ whole genome shotgun (WGS) entry which is preliminary data.</text>
</comment>